<dbReference type="PROSITE" id="PS00675">
    <property type="entry name" value="SIGMA54_INTERACT_1"/>
    <property type="match status" value="1"/>
</dbReference>
<dbReference type="PROSITE" id="PS50110">
    <property type="entry name" value="RESPONSE_REGULATORY"/>
    <property type="match status" value="1"/>
</dbReference>
<dbReference type="SUPFAM" id="SSF46689">
    <property type="entry name" value="Homeodomain-like"/>
    <property type="match status" value="1"/>
</dbReference>
<dbReference type="InterPro" id="IPR002197">
    <property type="entry name" value="HTH_Fis"/>
</dbReference>
<dbReference type="FunFam" id="3.40.50.300:FF:000006">
    <property type="entry name" value="DNA-binding transcriptional regulator NtrC"/>
    <property type="match status" value="1"/>
</dbReference>
<keyword evidence="1" id="KW-0547">Nucleotide-binding</keyword>
<dbReference type="STRING" id="269799.Gmet_1992"/>
<dbReference type="NCBIfam" id="TIGR02915">
    <property type="entry name" value="PEP_resp_reg"/>
    <property type="match status" value="1"/>
</dbReference>
<gene>
    <name evidence="9" type="ordered locus">Gmet_1992</name>
</gene>
<evidence type="ECO:0000313" key="10">
    <source>
        <dbReference type="Proteomes" id="UP000007073"/>
    </source>
</evidence>
<dbReference type="PRINTS" id="PR01590">
    <property type="entry name" value="HTHFIS"/>
</dbReference>
<evidence type="ECO:0000256" key="5">
    <source>
        <dbReference type="ARBA" id="ARBA00023163"/>
    </source>
</evidence>
<keyword evidence="6" id="KW-0597">Phosphoprotein</keyword>
<sequence length="455" mass="50769">MEKLLIVDDNEDIRRQLRWGIGKEYSLHLAADGTEALELFRKHRPQVVTLDLGLPPHEDSSEEGFRCLGEMLRIAPDAKVIVITGNEGKENAVKAVQMGAYDFYQKPIDLNELKVIIKRAFHLQTLEDENRRLQSALGGSGPDVKGIIGQCAEMQQVFSTIRKVATSDISVLIHGESGTGKELVARAIHAQSLRKDGPFIPINCGAIPENLLESELFGHEKGAFTGAMARVQGKVEYAHKGTLFLDEIGELPLNLQVKLLRFLQEKAIQRVGGREDISIDSRIIAATNVDIVRAMEEGRFREDLYYRIGVVTVTLPPLRNRGDDVMLLANFFLKRCVNEFKKKIKGFSETSREYIENYGWPGNVRELENKVQRAVLMASGAVIEPDDLGFTERPSARKAGIGEVTTLREAREQVEREMIRGAITNSKGNIAKAAEELGISRPTLYDLMRKHGINA</sequence>
<keyword evidence="4" id="KW-0238">DNA-binding</keyword>
<dbReference type="InterPro" id="IPR003593">
    <property type="entry name" value="AAA+_ATPase"/>
</dbReference>
<dbReference type="GO" id="GO:0006355">
    <property type="term" value="P:regulation of DNA-templated transcription"/>
    <property type="evidence" value="ECO:0007669"/>
    <property type="project" value="InterPro"/>
</dbReference>
<dbReference type="SUPFAM" id="SSF52540">
    <property type="entry name" value="P-loop containing nucleoside triphosphate hydrolases"/>
    <property type="match status" value="1"/>
</dbReference>
<organism evidence="9 10">
    <name type="scientific">Geobacter metallireducens (strain ATCC 53774 / DSM 7210 / GS-15)</name>
    <dbReference type="NCBI Taxonomy" id="269799"/>
    <lineage>
        <taxon>Bacteria</taxon>
        <taxon>Pseudomonadati</taxon>
        <taxon>Thermodesulfobacteriota</taxon>
        <taxon>Desulfuromonadia</taxon>
        <taxon>Geobacterales</taxon>
        <taxon>Geobacteraceae</taxon>
        <taxon>Geobacter</taxon>
    </lineage>
</organism>
<dbReference type="InterPro" id="IPR027417">
    <property type="entry name" value="P-loop_NTPase"/>
</dbReference>
<dbReference type="InterPro" id="IPR058031">
    <property type="entry name" value="AAA_lid_NorR"/>
</dbReference>
<dbReference type="InterPro" id="IPR025943">
    <property type="entry name" value="Sigma_54_int_dom_ATP-bd_2"/>
</dbReference>
<dbReference type="AlphaFoldDB" id="Q39U53"/>
<name>Q39U53_GEOMG</name>
<dbReference type="Pfam" id="PF02954">
    <property type="entry name" value="HTH_8"/>
    <property type="match status" value="1"/>
</dbReference>
<dbReference type="InterPro" id="IPR001789">
    <property type="entry name" value="Sig_transdc_resp-reg_receiver"/>
</dbReference>
<dbReference type="GO" id="GO:0000160">
    <property type="term" value="P:phosphorelay signal transduction system"/>
    <property type="evidence" value="ECO:0007669"/>
    <property type="project" value="InterPro"/>
</dbReference>
<dbReference type="PROSITE" id="PS00688">
    <property type="entry name" value="SIGMA54_INTERACT_3"/>
    <property type="match status" value="1"/>
</dbReference>
<evidence type="ECO:0000259" key="7">
    <source>
        <dbReference type="PROSITE" id="PS50045"/>
    </source>
</evidence>
<reference evidence="9 10" key="1">
    <citation type="submission" date="2005-10" db="EMBL/GenBank/DDBJ databases">
        <title>Complete sequence of Geobacter metallireducens GS-15.</title>
        <authorList>
            <consortium name="US DOE Joint Genome Institute"/>
            <person name="Copeland A."/>
            <person name="Lucas S."/>
            <person name="Lapidus A."/>
            <person name="Barry K."/>
            <person name="Detter J.C."/>
            <person name="Glavina T."/>
            <person name="Hammon N."/>
            <person name="Israni S."/>
            <person name="Pitluck S."/>
            <person name="Di Bartolo G."/>
            <person name="Chain P."/>
            <person name="Schmutz J."/>
            <person name="Larimer F."/>
            <person name="Land M."/>
            <person name="Kyrpides N."/>
            <person name="Ivanova N."/>
            <person name="Richardson P."/>
        </authorList>
    </citation>
    <scope>NUCLEOTIDE SEQUENCE [LARGE SCALE GENOMIC DNA]</scope>
    <source>
        <strain evidence="10">ATCC 53774 / DSM 7210 / GS-15</strain>
    </source>
</reference>
<dbReference type="SMART" id="SM00382">
    <property type="entry name" value="AAA"/>
    <property type="match status" value="1"/>
</dbReference>
<dbReference type="RefSeq" id="WP_004512958.1">
    <property type="nucleotide sequence ID" value="NC_007517.1"/>
</dbReference>
<protein>
    <submittedName>
        <fullName evidence="9">Sigma-54-dependent transcriptional response regulator</fullName>
    </submittedName>
</protein>
<feature type="domain" description="Sigma-54 factor interaction" evidence="7">
    <location>
        <begin position="147"/>
        <end position="376"/>
    </location>
</feature>
<dbReference type="SUPFAM" id="SSF52172">
    <property type="entry name" value="CheY-like"/>
    <property type="match status" value="1"/>
</dbReference>
<feature type="modified residue" description="4-aspartylphosphate" evidence="6">
    <location>
        <position position="51"/>
    </location>
</feature>
<dbReference type="EMBL" id="CP000148">
    <property type="protein sequence ID" value="ABB32221.1"/>
    <property type="molecule type" value="Genomic_DNA"/>
</dbReference>
<dbReference type="PROSITE" id="PS50045">
    <property type="entry name" value="SIGMA54_INTERACT_4"/>
    <property type="match status" value="1"/>
</dbReference>
<dbReference type="Gene3D" id="3.40.50.2300">
    <property type="match status" value="1"/>
</dbReference>
<accession>Q39U53</accession>
<evidence type="ECO:0000256" key="4">
    <source>
        <dbReference type="ARBA" id="ARBA00023125"/>
    </source>
</evidence>
<dbReference type="PANTHER" id="PTHR32071">
    <property type="entry name" value="TRANSCRIPTIONAL REGULATORY PROTEIN"/>
    <property type="match status" value="1"/>
</dbReference>
<dbReference type="eggNOG" id="COG2204">
    <property type="taxonomic scope" value="Bacteria"/>
</dbReference>
<proteinExistence type="predicted"/>
<dbReference type="PANTHER" id="PTHR32071:SF113">
    <property type="entry name" value="ALGINATE BIOSYNTHESIS TRANSCRIPTIONAL REGULATORY PROTEIN ALGB"/>
    <property type="match status" value="1"/>
</dbReference>
<dbReference type="InterPro" id="IPR014264">
    <property type="entry name" value="PEP-CTERM_resp_reg"/>
</dbReference>
<dbReference type="CDD" id="cd00009">
    <property type="entry name" value="AAA"/>
    <property type="match status" value="1"/>
</dbReference>
<dbReference type="Pfam" id="PF00072">
    <property type="entry name" value="Response_reg"/>
    <property type="match status" value="1"/>
</dbReference>
<dbReference type="Gene3D" id="1.10.8.60">
    <property type="match status" value="1"/>
</dbReference>
<evidence type="ECO:0000256" key="6">
    <source>
        <dbReference type="PROSITE-ProRule" id="PRU00169"/>
    </source>
</evidence>
<dbReference type="KEGG" id="gme:Gmet_1992"/>
<keyword evidence="5" id="KW-0804">Transcription</keyword>
<keyword evidence="10" id="KW-1185">Reference proteome</keyword>
<evidence type="ECO:0000256" key="2">
    <source>
        <dbReference type="ARBA" id="ARBA00022840"/>
    </source>
</evidence>
<evidence type="ECO:0000259" key="8">
    <source>
        <dbReference type="PROSITE" id="PS50110"/>
    </source>
</evidence>
<reference evidence="9 10" key="2">
    <citation type="journal article" date="2009" name="BMC Microbiol.">
        <title>The genome sequence of Geobacter metallireducens: features of metabolism, physiology and regulation common and dissimilar to Geobacter sulfurreducens.</title>
        <authorList>
            <person name="Aklujkar M."/>
            <person name="Krushkal J."/>
            <person name="DiBartolo G."/>
            <person name="Lapidus A."/>
            <person name="Land M.L."/>
            <person name="Lovley D.R."/>
        </authorList>
    </citation>
    <scope>NUCLEOTIDE SEQUENCE [LARGE SCALE GENOMIC DNA]</scope>
    <source>
        <strain evidence="10">ATCC 53774 / DSM 7210 / GS-15</strain>
    </source>
</reference>
<dbReference type="HOGENOM" id="CLU_000445_0_6_7"/>
<dbReference type="GO" id="GO:0005524">
    <property type="term" value="F:ATP binding"/>
    <property type="evidence" value="ECO:0007669"/>
    <property type="project" value="UniProtKB-KW"/>
</dbReference>
<dbReference type="InterPro" id="IPR009057">
    <property type="entry name" value="Homeodomain-like_sf"/>
</dbReference>
<dbReference type="SMART" id="SM00448">
    <property type="entry name" value="REC"/>
    <property type="match status" value="1"/>
</dbReference>
<feature type="domain" description="Response regulatory" evidence="8">
    <location>
        <begin position="3"/>
        <end position="121"/>
    </location>
</feature>
<dbReference type="GO" id="GO:0043565">
    <property type="term" value="F:sequence-specific DNA binding"/>
    <property type="evidence" value="ECO:0007669"/>
    <property type="project" value="InterPro"/>
</dbReference>
<keyword evidence="2" id="KW-0067">ATP-binding</keyword>
<dbReference type="InterPro" id="IPR025662">
    <property type="entry name" value="Sigma_54_int_dom_ATP-bd_1"/>
</dbReference>
<dbReference type="Proteomes" id="UP000007073">
    <property type="component" value="Chromosome"/>
</dbReference>
<keyword evidence="3" id="KW-0805">Transcription regulation</keyword>
<dbReference type="InterPro" id="IPR011006">
    <property type="entry name" value="CheY-like_superfamily"/>
</dbReference>
<dbReference type="Pfam" id="PF00158">
    <property type="entry name" value="Sigma54_activat"/>
    <property type="match status" value="1"/>
</dbReference>
<dbReference type="Gene3D" id="3.40.50.300">
    <property type="entry name" value="P-loop containing nucleotide triphosphate hydrolases"/>
    <property type="match status" value="1"/>
</dbReference>
<evidence type="ECO:0000313" key="9">
    <source>
        <dbReference type="EMBL" id="ABB32221.1"/>
    </source>
</evidence>
<dbReference type="PROSITE" id="PS00676">
    <property type="entry name" value="SIGMA54_INTERACT_2"/>
    <property type="match status" value="1"/>
</dbReference>
<evidence type="ECO:0000256" key="1">
    <source>
        <dbReference type="ARBA" id="ARBA00022741"/>
    </source>
</evidence>
<dbReference type="Gene3D" id="1.10.10.60">
    <property type="entry name" value="Homeodomain-like"/>
    <property type="match status" value="1"/>
</dbReference>
<evidence type="ECO:0000256" key="3">
    <source>
        <dbReference type="ARBA" id="ARBA00023015"/>
    </source>
</evidence>
<dbReference type="InterPro" id="IPR025944">
    <property type="entry name" value="Sigma_54_int_dom_CS"/>
</dbReference>
<dbReference type="InterPro" id="IPR002078">
    <property type="entry name" value="Sigma_54_int"/>
</dbReference>
<dbReference type="Pfam" id="PF25601">
    <property type="entry name" value="AAA_lid_14"/>
    <property type="match status" value="1"/>
</dbReference>